<dbReference type="Proteomes" id="UP001458880">
    <property type="component" value="Unassembled WGS sequence"/>
</dbReference>
<evidence type="ECO:0000256" key="1">
    <source>
        <dbReference type="SAM" id="MobiDB-lite"/>
    </source>
</evidence>
<feature type="region of interest" description="Disordered" evidence="1">
    <location>
        <begin position="70"/>
        <end position="103"/>
    </location>
</feature>
<protein>
    <recommendedName>
        <fullName evidence="4">Pedal peptide 2</fullName>
    </recommendedName>
</protein>
<reference evidence="2 3" key="1">
    <citation type="journal article" date="2024" name="BMC Genomics">
        <title>De novo assembly and annotation of Popillia japonica's genome with initial clues to its potential as an invasive pest.</title>
        <authorList>
            <person name="Cucini C."/>
            <person name="Boschi S."/>
            <person name="Funari R."/>
            <person name="Cardaioli E."/>
            <person name="Iannotti N."/>
            <person name="Marturano G."/>
            <person name="Paoli F."/>
            <person name="Bruttini M."/>
            <person name="Carapelli A."/>
            <person name="Frati F."/>
            <person name="Nardi F."/>
        </authorList>
    </citation>
    <scope>NUCLEOTIDE SEQUENCE [LARGE SCALE GENOMIC DNA]</scope>
    <source>
        <strain evidence="2">DMR45628</strain>
    </source>
</reference>
<accession>A0AAW1MEJ0</accession>
<evidence type="ECO:0000313" key="2">
    <source>
        <dbReference type="EMBL" id="KAK9745229.1"/>
    </source>
</evidence>
<keyword evidence="3" id="KW-1185">Reference proteome</keyword>
<dbReference type="AlphaFoldDB" id="A0AAW1MEJ0"/>
<organism evidence="2 3">
    <name type="scientific">Popillia japonica</name>
    <name type="common">Japanese beetle</name>
    <dbReference type="NCBI Taxonomy" id="7064"/>
    <lineage>
        <taxon>Eukaryota</taxon>
        <taxon>Metazoa</taxon>
        <taxon>Ecdysozoa</taxon>
        <taxon>Arthropoda</taxon>
        <taxon>Hexapoda</taxon>
        <taxon>Insecta</taxon>
        <taxon>Pterygota</taxon>
        <taxon>Neoptera</taxon>
        <taxon>Endopterygota</taxon>
        <taxon>Coleoptera</taxon>
        <taxon>Polyphaga</taxon>
        <taxon>Scarabaeiformia</taxon>
        <taxon>Scarabaeidae</taxon>
        <taxon>Rutelinae</taxon>
        <taxon>Popillia</taxon>
    </lineage>
</organism>
<proteinExistence type="predicted"/>
<sequence length="103" mass="11560">MTEITRNVRPSFTDVVAGGSFRRPSDDTEMMESLRRPSIERLSDMTGMGSIRRPFTEAIFGFSFRRPSNEETAGSFRVPSSETVASGSFKRPSDMTEMIGRKL</sequence>
<evidence type="ECO:0008006" key="4">
    <source>
        <dbReference type="Google" id="ProtNLM"/>
    </source>
</evidence>
<comment type="caution">
    <text evidence="2">The sequence shown here is derived from an EMBL/GenBank/DDBJ whole genome shotgun (WGS) entry which is preliminary data.</text>
</comment>
<dbReference type="EMBL" id="JASPKY010000050">
    <property type="protein sequence ID" value="KAK9745229.1"/>
    <property type="molecule type" value="Genomic_DNA"/>
</dbReference>
<name>A0AAW1MEJ0_POPJA</name>
<gene>
    <name evidence="2" type="ORF">QE152_g7096</name>
</gene>
<evidence type="ECO:0000313" key="3">
    <source>
        <dbReference type="Proteomes" id="UP001458880"/>
    </source>
</evidence>